<dbReference type="AlphaFoldDB" id="D8IPM3"/>
<organism evidence="2 3">
    <name type="scientific">Herbaspirillum seropedicae (strain SmR1)</name>
    <dbReference type="NCBI Taxonomy" id="757424"/>
    <lineage>
        <taxon>Bacteria</taxon>
        <taxon>Pseudomonadati</taxon>
        <taxon>Pseudomonadota</taxon>
        <taxon>Betaproteobacteria</taxon>
        <taxon>Burkholderiales</taxon>
        <taxon>Oxalobacteraceae</taxon>
        <taxon>Herbaspirillum</taxon>
    </lineage>
</organism>
<keyword evidence="1" id="KW-0472">Membrane</keyword>
<evidence type="ECO:0000313" key="3">
    <source>
        <dbReference type="Proteomes" id="UP000000329"/>
    </source>
</evidence>
<sequence length="152" mass="16995">MTPSCISLPAYPRKLSPRAPISVTGSAARLPLPTELSIHRRKRTPENMMKTPLLHLLDKTLDALPLTAAAICLTVLSCILSGVMRDLLLQADLDMLAAAVALLPLTTVLLAFGWSMRSPRQRFPRRQRSPRQTEVERRKALLRATYDIEERS</sequence>
<dbReference type="HOGENOM" id="CLU_1719840_0_0_4"/>
<evidence type="ECO:0000256" key="1">
    <source>
        <dbReference type="SAM" id="Phobius"/>
    </source>
</evidence>
<proteinExistence type="predicted"/>
<dbReference type="KEGG" id="hse:Hsero_3440"/>
<evidence type="ECO:0000313" key="2">
    <source>
        <dbReference type="EMBL" id="ADJ64920.1"/>
    </source>
</evidence>
<protein>
    <recommendedName>
        <fullName evidence="4">Transmembrane protein</fullName>
    </recommendedName>
</protein>
<dbReference type="EMBL" id="CP002039">
    <property type="protein sequence ID" value="ADJ64920.1"/>
    <property type="molecule type" value="Genomic_DNA"/>
</dbReference>
<gene>
    <name evidence="2" type="ordered locus">Hsero_3440</name>
</gene>
<keyword evidence="1" id="KW-1133">Transmembrane helix</keyword>
<evidence type="ECO:0008006" key="4">
    <source>
        <dbReference type="Google" id="ProtNLM"/>
    </source>
</evidence>
<feature type="transmembrane region" description="Helical" evidence="1">
    <location>
        <begin position="63"/>
        <end position="83"/>
    </location>
</feature>
<keyword evidence="1" id="KW-0812">Transmembrane</keyword>
<keyword evidence="3" id="KW-1185">Reference proteome</keyword>
<accession>D8IPM3</accession>
<name>D8IPM3_HERSS</name>
<dbReference type="Proteomes" id="UP000000329">
    <property type="component" value="Chromosome"/>
</dbReference>
<reference evidence="2 3" key="1">
    <citation type="submission" date="2010-04" db="EMBL/GenBank/DDBJ databases">
        <title>The genome of Herbaspirillum seropedicae SmR1, an endophytic, nitrogen-fixing, plant-growth promoting beta-Proteobacteria.</title>
        <authorList>
            <person name="Pedrosa F.O."/>
            <person name="Monteiro R.A."/>
            <person name="Wassem R."/>
            <person name="Cruz L.M."/>
            <person name="Ayub R.A."/>
            <person name="Colauto N.B."/>
            <person name="Fernandez M.A."/>
            <person name="Fungaro M.H.P."/>
            <person name="Grisard E.C."/>
            <person name="Hungria M."/>
            <person name="Madeira H.M.F."/>
            <person name="Nodari R.O."/>
            <person name="Osaku C.A."/>
            <person name="Petzl-Erler M.L."/>
            <person name="Terenzi H."/>
            <person name="Vieira L.G.E."/>
            <person name="Almeida M.I.M."/>
            <person name="Alves L.R."/>
            <person name="Arantes O.M.N."/>
            <person name="Balsanelli E."/>
            <person name="Barcellos F.G."/>
            <person name="Baura V.A."/>
            <person name="Binde D.R."/>
            <person name="Campo R.J."/>
            <person name="Chubatsu L.S."/>
            <person name="Chueire L.M.O."/>
            <person name="Ciferri R.R."/>
            <person name="Correa L.C."/>
            <person name="da Conceicao Silva J.L."/>
            <person name="Dabul A.N.G."/>
            <person name="Dambros B.P."/>
            <person name="Faoro H."/>
            <person name="Favetti A."/>
            <person name="Friedermann G."/>
            <person name="Furlaneto M.C."/>
            <person name="Gasques L.S."/>
            <person name="Gimenes C.C.T."/>
            <person name="Gioppo N.M.R."/>
            <person name="Glienke-Blanco C."/>
            <person name="Godoy L.P."/>
            <person name="Guerra M.P."/>
            <person name="Karp S."/>
            <person name="Kava-Cordeiro V."/>
            <person name="Margarido V.P."/>
            <person name="Mathioni S.M."/>
            <person name="Menck-Soares M.A."/>
            <person name="Murace N.K."/>
            <person name="Nicolas M.F."/>
            <person name="Oliveira C.E.C."/>
            <person name="Pagnan N.A.B."/>
            <person name="Pamphile J.A."/>
            <person name="Patussi E.V."/>
            <person name="Pereira L.F.P."/>
            <person name="Pereira-Ferrari L."/>
            <person name="Pinto F.G.S."/>
            <person name="Precoma C."/>
            <person name="Prioli A.J."/>
            <person name="Prioli S.M.A.P."/>
            <person name="Raittz R.T."/>
            <person name="Ramos H.J.O."/>
            <person name="Ribeiro E.M.S.F."/>
            <person name="Rigo L.U."/>
            <person name="Rocha C.L.M.S.C."/>
            <person name="Rocha S.N."/>
            <person name="Santos K."/>
            <person name="Satori D."/>
            <person name="Silva A.G."/>
            <person name="Simao R.C.G."/>
            <person name="Soares M.A.M."/>
            <person name="Souza E.M."/>
            <person name="Steffens M.B.R."/>
            <person name="Steindel M."/>
            <person name="Tadra-Sfeir M.Z."/>
            <person name="Takahashi E.K."/>
            <person name="Torres R.A."/>
            <person name="Valle J.S."/>
            <person name="Vernal J.I."/>
            <person name="Vilas-Boas L.A."/>
            <person name="Watanabe M.A.E."/>
            <person name="Weiss V.A."/>
            <person name="Yates M.A."/>
            <person name="Souza E.M."/>
        </authorList>
    </citation>
    <scope>NUCLEOTIDE SEQUENCE [LARGE SCALE GENOMIC DNA]</scope>
    <source>
        <strain evidence="2 3">SmR1</strain>
    </source>
</reference>
<feature type="transmembrane region" description="Helical" evidence="1">
    <location>
        <begin position="95"/>
        <end position="116"/>
    </location>
</feature>